<dbReference type="HOGENOM" id="CLU_1358835_0_0_11"/>
<dbReference type="OrthoDB" id="3176960at2"/>
<keyword evidence="7" id="KW-0812">Transmembrane</keyword>
<evidence type="ECO:0000313" key="9">
    <source>
        <dbReference type="EMBL" id="ACY23287.1"/>
    </source>
</evidence>
<evidence type="ECO:0000256" key="2">
    <source>
        <dbReference type="ARBA" id="ARBA00022679"/>
    </source>
</evidence>
<dbReference type="CDD" id="cd16913">
    <property type="entry name" value="YkuD_like"/>
    <property type="match status" value="1"/>
</dbReference>
<keyword evidence="7" id="KW-1133">Transmembrane helix</keyword>
<dbReference type="InterPro" id="IPR050979">
    <property type="entry name" value="LD-transpeptidase"/>
</dbReference>
<feature type="active site" description="Proton donor/acceptor" evidence="6">
    <location>
        <position position="153"/>
    </location>
</feature>
<dbReference type="Pfam" id="PF03734">
    <property type="entry name" value="YkuD"/>
    <property type="match status" value="1"/>
</dbReference>
<dbReference type="AlphaFoldDB" id="D0L4R2"/>
<keyword evidence="3 6" id="KW-0133">Cell shape</keyword>
<keyword evidence="7" id="KW-0472">Membrane</keyword>
<evidence type="ECO:0000256" key="1">
    <source>
        <dbReference type="ARBA" id="ARBA00004752"/>
    </source>
</evidence>
<reference evidence="10" key="1">
    <citation type="submission" date="2009-10" db="EMBL/GenBank/DDBJ databases">
        <title>The complete chromosome of Gordonia bronchialis DSM 43247.</title>
        <authorList>
            <consortium name="US DOE Joint Genome Institute (JGI-PGF)"/>
            <person name="Lucas S."/>
            <person name="Copeland A."/>
            <person name="Lapidus A."/>
            <person name="Glavina del Rio T."/>
            <person name="Dalin E."/>
            <person name="Tice H."/>
            <person name="Bruce D."/>
            <person name="Goodwin L."/>
            <person name="Pitluck S."/>
            <person name="Kyrpides N."/>
            <person name="Mavromatis K."/>
            <person name="Ivanova N."/>
            <person name="Ovchinnikova G."/>
            <person name="Saunders E."/>
            <person name="Brettin T."/>
            <person name="Detter J.C."/>
            <person name="Han C."/>
            <person name="Larimer F."/>
            <person name="Land M."/>
            <person name="Hauser L."/>
            <person name="Markowitz V."/>
            <person name="Cheng J.-F."/>
            <person name="Hugenholtz P."/>
            <person name="Woyke T."/>
            <person name="Wu D."/>
            <person name="Jando M."/>
            <person name="Schneider S."/>
            <person name="Goeker M."/>
            <person name="Klenk H.-P."/>
            <person name="Eisen J.A."/>
        </authorList>
    </citation>
    <scope>NUCLEOTIDE SEQUENCE [LARGE SCALE GENOMIC DNA]</scope>
    <source>
        <strain evidence="10">ATCC 25592 / DSM 43247 / BCRC 13721 / JCM 3198 / KCTC 3076 / NBRC 16047 / NCTC 10667</strain>
    </source>
</reference>
<dbReference type="RefSeq" id="WP_012835788.1">
    <property type="nucleotide sequence ID" value="NC_013441.1"/>
</dbReference>
<gene>
    <name evidence="9" type="ordered locus">Gbro_4125</name>
</gene>
<name>D0L4R2_GORB4</name>
<sequence length="201" mass="22212">MAIRHVSEGVAALRDQWWLLVLVVAALGVTIVLVTELVTGRSDAAPIANAPDQGYVVAAPSTRAPSEAQLACAGVGEQRLVKVSLGDQWMWFCEGDRLVESSAITSGSVARGHGTPLGTWHIVSRETNRYLNGPDYRVFVRYWLPFFRDFGFHDSPWQRFPYGDRTQYKTNGSRGCIRVPGPTMAELYRWVSVGTTVTITP</sequence>
<dbReference type="SUPFAM" id="SSF141523">
    <property type="entry name" value="L,D-transpeptidase catalytic domain-like"/>
    <property type="match status" value="1"/>
</dbReference>
<keyword evidence="5 6" id="KW-0961">Cell wall biogenesis/degradation</keyword>
<dbReference type="eggNOG" id="COG1376">
    <property type="taxonomic scope" value="Bacteria"/>
</dbReference>
<dbReference type="GO" id="GO:0005576">
    <property type="term" value="C:extracellular region"/>
    <property type="evidence" value="ECO:0007669"/>
    <property type="project" value="TreeGrafter"/>
</dbReference>
<dbReference type="GO" id="GO:0071972">
    <property type="term" value="F:peptidoglycan L,D-transpeptidase activity"/>
    <property type="evidence" value="ECO:0007669"/>
    <property type="project" value="TreeGrafter"/>
</dbReference>
<dbReference type="KEGG" id="gbr:Gbro_4125"/>
<dbReference type="UniPathway" id="UPA00219"/>
<keyword evidence="2" id="KW-0808">Transferase</keyword>
<dbReference type="Proteomes" id="UP000001219">
    <property type="component" value="Chromosome"/>
</dbReference>
<evidence type="ECO:0000256" key="5">
    <source>
        <dbReference type="ARBA" id="ARBA00023316"/>
    </source>
</evidence>
<comment type="pathway">
    <text evidence="1 6">Cell wall biogenesis; peptidoglycan biosynthesis.</text>
</comment>
<proteinExistence type="predicted"/>
<evidence type="ECO:0000256" key="6">
    <source>
        <dbReference type="PROSITE-ProRule" id="PRU01373"/>
    </source>
</evidence>
<dbReference type="PANTHER" id="PTHR30582">
    <property type="entry name" value="L,D-TRANSPEPTIDASE"/>
    <property type="match status" value="1"/>
</dbReference>
<dbReference type="PROSITE" id="PS52029">
    <property type="entry name" value="LD_TPASE"/>
    <property type="match status" value="1"/>
</dbReference>
<dbReference type="GO" id="GO:0016740">
    <property type="term" value="F:transferase activity"/>
    <property type="evidence" value="ECO:0007669"/>
    <property type="project" value="UniProtKB-KW"/>
</dbReference>
<reference evidence="9 10" key="2">
    <citation type="journal article" date="2010" name="Stand. Genomic Sci.">
        <title>Complete genome sequence of Gordonia bronchialis type strain (3410).</title>
        <authorList>
            <person name="Ivanova N."/>
            <person name="Sikorski J."/>
            <person name="Jando M."/>
            <person name="Lapidus A."/>
            <person name="Nolan M."/>
            <person name="Lucas S."/>
            <person name="Del Rio T.G."/>
            <person name="Tice H."/>
            <person name="Copeland A."/>
            <person name="Cheng J.F."/>
            <person name="Chen F."/>
            <person name="Bruce D."/>
            <person name="Goodwin L."/>
            <person name="Pitluck S."/>
            <person name="Mavromatis K."/>
            <person name="Ovchinnikova G."/>
            <person name="Pati A."/>
            <person name="Chen A."/>
            <person name="Palaniappan K."/>
            <person name="Land M."/>
            <person name="Hauser L."/>
            <person name="Chang Y.J."/>
            <person name="Jeffries C.D."/>
            <person name="Chain P."/>
            <person name="Saunders E."/>
            <person name="Han C."/>
            <person name="Detter J.C."/>
            <person name="Brettin T."/>
            <person name="Rohde M."/>
            <person name="Goker M."/>
            <person name="Bristow J."/>
            <person name="Eisen J.A."/>
            <person name="Markowitz V."/>
            <person name="Hugenholtz P."/>
            <person name="Klenk H.P."/>
            <person name="Kyrpides N.C."/>
        </authorList>
    </citation>
    <scope>NUCLEOTIDE SEQUENCE [LARGE SCALE GENOMIC DNA]</scope>
    <source>
        <strain evidence="10">ATCC 25592 / DSM 43247 / BCRC 13721 / JCM 3198 / KCTC 3076 / NBRC 16047 / NCTC 10667</strain>
    </source>
</reference>
<feature type="domain" description="L,D-TPase catalytic" evidence="8">
    <location>
        <begin position="79"/>
        <end position="200"/>
    </location>
</feature>
<evidence type="ECO:0000256" key="3">
    <source>
        <dbReference type="ARBA" id="ARBA00022960"/>
    </source>
</evidence>
<organism evidence="9 10">
    <name type="scientific">Gordonia bronchialis (strain ATCC 25592 / DSM 43247 / BCRC 13721 / JCM 3198 / KCTC 3076 / NBRC 16047 / NCTC 10667)</name>
    <name type="common">Rhodococcus bronchialis</name>
    <dbReference type="NCBI Taxonomy" id="526226"/>
    <lineage>
        <taxon>Bacteria</taxon>
        <taxon>Bacillati</taxon>
        <taxon>Actinomycetota</taxon>
        <taxon>Actinomycetes</taxon>
        <taxon>Mycobacteriales</taxon>
        <taxon>Gordoniaceae</taxon>
        <taxon>Gordonia</taxon>
    </lineage>
</organism>
<feature type="active site" description="Nucleophile" evidence="6">
    <location>
        <position position="176"/>
    </location>
</feature>
<keyword evidence="10" id="KW-1185">Reference proteome</keyword>
<dbReference type="PANTHER" id="PTHR30582:SF2">
    <property type="entry name" value="L,D-TRANSPEPTIDASE YCIB-RELATED"/>
    <property type="match status" value="1"/>
</dbReference>
<dbReference type="GO" id="GO:0071555">
    <property type="term" value="P:cell wall organization"/>
    <property type="evidence" value="ECO:0007669"/>
    <property type="project" value="UniProtKB-UniRule"/>
</dbReference>
<evidence type="ECO:0000259" key="8">
    <source>
        <dbReference type="PROSITE" id="PS52029"/>
    </source>
</evidence>
<protein>
    <submittedName>
        <fullName evidence="9">ErfK/YbiS/YcfS/YnhG family protein</fullName>
    </submittedName>
</protein>
<evidence type="ECO:0000313" key="10">
    <source>
        <dbReference type="Proteomes" id="UP000001219"/>
    </source>
</evidence>
<dbReference type="InterPro" id="IPR038063">
    <property type="entry name" value="Transpep_catalytic_dom"/>
</dbReference>
<feature type="transmembrane region" description="Helical" evidence="7">
    <location>
        <begin position="17"/>
        <end position="38"/>
    </location>
</feature>
<accession>D0L4R2</accession>
<keyword evidence="4 6" id="KW-0573">Peptidoglycan synthesis</keyword>
<evidence type="ECO:0000256" key="7">
    <source>
        <dbReference type="SAM" id="Phobius"/>
    </source>
</evidence>
<dbReference type="GO" id="GO:0008360">
    <property type="term" value="P:regulation of cell shape"/>
    <property type="evidence" value="ECO:0007669"/>
    <property type="project" value="UniProtKB-UniRule"/>
</dbReference>
<evidence type="ECO:0000256" key="4">
    <source>
        <dbReference type="ARBA" id="ARBA00022984"/>
    </source>
</evidence>
<dbReference type="InterPro" id="IPR005490">
    <property type="entry name" value="LD_TPept_cat_dom"/>
</dbReference>
<dbReference type="EMBL" id="CP001802">
    <property type="protein sequence ID" value="ACY23287.1"/>
    <property type="molecule type" value="Genomic_DNA"/>
</dbReference>
<dbReference type="GO" id="GO:0018104">
    <property type="term" value="P:peptidoglycan-protein cross-linking"/>
    <property type="evidence" value="ECO:0007669"/>
    <property type="project" value="TreeGrafter"/>
</dbReference>
<dbReference type="Gene3D" id="2.40.440.10">
    <property type="entry name" value="L,D-transpeptidase catalytic domain-like"/>
    <property type="match status" value="1"/>
</dbReference>